<feature type="compositionally biased region" description="Polar residues" evidence="1">
    <location>
        <begin position="317"/>
        <end position="336"/>
    </location>
</feature>
<name>A0ABR1JY55_9AGAR</name>
<dbReference type="Pfam" id="PF00026">
    <property type="entry name" value="Asp"/>
    <property type="match status" value="1"/>
</dbReference>
<evidence type="ECO:0000256" key="2">
    <source>
        <dbReference type="SAM" id="Phobius"/>
    </source>
</evidence>
<accession>A0ABR1JY55</accession>
<dbReference type="EMBL" id="JBANRG010000003">
    <property type="protein sequence ID" value="KAK7468457.1"/>
    <property type="molecule type" value="Genomic_DNA"/>
</dbReference>
<dbReference type="InterPro" id="IPR033121">
    <property type="entry name" value="PEPTIDASE_A1"/>
</dbReference>
<evidence type="ECO:0000313" key="5">
    <source>
        <dbReference type="Proteomes" id="UP001498398"/>
    </source>
</evidence>
<feature type="region of interest" description="Disordered" evidence="1">
    <location>
        <begin position="317"/>
        <end position="339"/>
    </location>
</feature>
<evidence type="ECO:0000313" key="4">
    <source>
        <dbReference type="EMBL" id="KAK7468457.1"/>
    </source>
</evidence>
<proteinExistence type="predicted"/>
<feature type="transmembrane region" description="Helical" evidence="2">
    <location>
        <begin position="204"/>
        <end position="228"/>
    </location>
</feature>
<keyword evidence="5" id="KW-1185">Reference proteome</keyword>
<feature type="domain" description="Peptidase A1" evidence="3">
    <location>
        <begin position="1"/>
        <end position="192"/>
    </location>
</feature>
<comment type="caution">
    <text evidence="4">The sequence shown here is derived from an EMBL/GenBank/DDBJ whole genome shotgun (WGS) entry which is preliminary data.</text>
</comment>
<protein>
    <recommendedName>
        <fullName evidence="3">Peptidase A1 domain-containing protein</fullName>
    </recommendedName>
</protein>
<feature type="compositionally biased region" description="Polar residues" evidence="1">
    <location>
        <begin position="403"/>
        <end position="413"/>
    </location>
</feature>
<keyword evidence="2" id="KW-0812">Transmembrane</keyword>
<reference evidence="4 5" key="1">
    <citation type="submission" date="2024-01" db="EMBL/GenBank/DDBJ databases">
        <title>A draft genome for the cacao thread blight pathogen Marasmiellus scandens.</title>
        <authorList>
            <person name="Baruah I.K."/>
            <person name="Leung J."/>
            <person name="Bukari Y."/>
            <person name="Amoako-Attah I."/>
            <person name="Meinhardt L.W."/>
            <person name="Bailey B.A."/>
            <person name="Cohen S.P."/>
        </authorList>
    </citation>
    <scope>NUCLEOTIDE SEQUENCE [LARGE SCALE GENOMIC DNA]</scope>
    <source>
        <strain evidence="4 5">GH-19</strain>
    </source>
</reference>
<feature type="compositionally biased region" description="Basic residues" evidence="1">
    <location>
        <begin position="419"/>
        <end position="434"/>
    </location>
</feature>
<dbReference type="SUPFAM" id="SSF50630">
    <property type="entry name" value="Acid proteases"/>
    <property type="match status" value="1"/>
</dbReference>
<keyword evidence="2" id="KW-0472">Membrane</keyword>
<gene>
    <name evidence="4" type="ORF">VKT23_002969</name>
</gene>
<evidence type="ECO:0000256" key="1">
    <source>
        <dbReference type="SAM" id="MobiDB-lite"/>
    </source>
</evidence>
<dbReference type="Proteomes" id="UP001498398">
    <property type="component" value="Unassembled WGS sequence"/>
</dbReference>
<keyword evidence="2" id="KW-1133">Transmembrane helix</keyword>
<evidence type="ECO:0000259" key="3">
    <source>
        <dbReference type="PROSITE" id="PS51767"/>
    </source>
</evidence>
<sequence>MALNPPTPESQSDGGVLHWLAPDTTAYQGDLTWKKLTSFDPTSVASTVSIGKDLLIGLDGWSFVSGKNSSVSQAGGNMIAAMDPFNSSLIFPQDAAHSIYSHVQDAQLLTVPEGTWSVPCDAKMQLTLTFDLLDVVLKEDTLIQKREDICIGTIIQWPDSSVSEYFLGSSFISAVYLIFSISGIDGSSIGIARRSVNSGNRFTGGAIAGVVLGGVAFVVAAIISIILINGKCKKRRRSRQSLSHLRPFTAGLGRDRGFIHDLPSPYSDQVGPTGDGGYVYYDSTPISPSYPLTPRTPPGLASTFGYRAYDSTTVLPITPQISSPTGATTDGISTTEQEVKSKRVLAYTVPVDDSTSQGHHTANHSRSDDNTNSTSRMNVRAGRRPVPLESLPPAYGHWEISDGQATSSGDVTASEQQSRRQRKEKKKRRVVMAP</sequence>
<organism evidence="4 5">
    <name type="scientific">Marasmiellus scandens</name>
    <dbReference type="NCBI Taxonomy" id="2682957"/>
    <lineage>
        <taxon>Eukaryota</taxon>
        <taxon>Fungi</taxon>
        <taxon>Dikarya</taxon>
        <taxon>Basidiomycota</taxon>
        <taxon>Agaricomycotina</taxon>
        <taxon>Agaricomycetes</taxon>
        <taxon>Agaricomycetidae</taxon>
        <taxon>Agaricales</taxon>
        <taxon>Marasmiineae</taxon>
        <taxon>Omphalotaceae</taxon>
        <taxon>Marasmiellus</taxon>
    </lineage>
</organism>
<dbReference type="PROSITE" id="PS51767">
    <property type="entry name" value="PEPTIDASE_A1"/>
    <property type="match status" value="1"/>
</dbReference>
<dbReference type="Gene3D" id="2.40.70.10">
    <property type="entry name" value="Acid Proteases"/>
    <property type="match status" value="1"/>
</dbReference>
<dbReference type="InterPro" id="IPR021109">
    <property type="entry name" value="Peptidase_aspartic_dom_sf"/>
</dbReference>
<feature type="region of interest" description="Disordered" evidence="1">
    <location>
        <begin position="352"/>
        <end position="434"/>
    </location>
</feature>